<feature type="compositionally biased region" description="Basic residues" evidence="1">
    <location>
        <begin position="147"/>
        <end position="159"/>
    </location>
</feature>
<evidence type="ECO:0000256" key="1">
    <source>
        <dbReference type="SAM" id="MobiDB-lite"/>
    </source>
</evidence>
<comment type="caution">
    <text evidence="3">The sequence shown here is derived from an EMBL/GenBank/DDBJ whole genome shotgun (WGS) entry which is preliminary data.</text>
</comment>
<proteinExistence type="predicted"/>
<gene>
    <name evidence="3" type="ORF">PVAND_001710</name>
</gene>
<evidence type="ECO:0000313" key="4">
    <source>
        <dbReference type="Proteomes" id="UP001107558"/>
    </source>
</evidence>
<accession>A0A9J6BNS5</accession>
<sequence>MLKKILISSILLFSIVAFVNCAEDEDSATDAAAALPGADLAVPSEEAVVGVQAAVDNTIIPLANISAANSTESEGSERKLDKDWIDKLVEIVKENCKKIIDFITGEGESSEDSVSSQNSTVVAANNSTTEQGESTDESVVGGEKKQPNKKSHKKNKKHNNPLSIASMPEVLVE</sequence>
<evidence type="ECO:0000313" key="3">
    <source>
        <dbReference type="EMBL" id="KAG5671516.1"/>
    </source>
</evidence>
<name>A0A9J6BNS5_POLVA</name>
<dbReference type="AlphaFoldDB" id="A0A9J6BNS5"/>
<keyword evidence="2" id="KW-0732">Signal</keyword>
<feature type="signal peptide" evidence="2">
    <location>
        <begin position="1"/>
        <end position="21"/>
    </location>
</feature>
<reference evidence="3" key="1">
    <citation type="submission" date="2021-03" db="EMBL/GenBank/DDBJ databases">
        <title>Chromosome level genome of the anhydrobiotic midge Polypedilum vanderplanki.</title>
        <authorList>
            <person name="Yoshida Y."/>
            <person name="Kikawada T."/>
            <person name="Gusev O."/>
        </authorList>
    </citation>
    <scope>NUCLEOTIDE SEQUENCE</scope>
    <source>
        <strain evidence="3">NIAS01</strain>
        <tissue evidence="3">Whole body or cell culture</tissue>
    </source>
</reference>
<evidence type="ECO:0000256" key="2">
    <source>
        <dbReference type="SAM" id="SignalP"/>
    </source>
</evidence>
<feature type="compositionally biased region" description="Polar residues" evidence="1">
    <location>
        <begin position="120"/>
        <end position="132"/>
    </location>
</feature>
<dbReference type="Proteomes" id="UP001107558">
    <property type="component" value="Chromosome 3"/>
</dbReference>
<keyword evidence="4" id="KW-1185">Reference proteome</keyword>
<protein>
    <submittedName>
        <fullName evidence="3">Uncharacterized protein</fullName>
    </submittedName>
</protein>
<organism evidence="3 4">
    <name type="scientific">Polypedilum vanderplanki</name>
    <name type="common">Sleeping chironomid midge</name>
    <dbReference type="NCBI Taxonomy" id="319348"/>
    <lineage>
        <taxon>Eukaryota</taxon>
        <taxon>Metazoa</taxon>
        <taxon>Ecdysozoa</taxon>
        <taxon>Arthropoda</taxon>
        <taxon>Hexapoda</taxon>
        <taxon>Insecta</taxon>
        <taxon>Pterygota</taxon>
        <taxon>Neoptera</taxon>
        <taxon>Endopterygota</taxon>
        <taxon>Diptera</taxon>
        <taxon>Nematocera</taxon>
        <taxon>Chironomoidea</taxon>
        <taxon>Chironomidae</taxon>
        <taxon>Chironominae</taxon>
        <taxon>Polypedilum</taxon>
        <taxon>Polypedilum</taxon>
    </lineage>
</organism>
<feature type="chain" id="PRO_5039918104" evidence="2">
    <location>
        <begin position="22"/>
        <end position="173"/>
    </location>
</feature>
<dbReference type="EMBL" id="JADBJN010000003">
    <property type="protein sequence ID" value="KAG5671516.1"/>
    <property type="molecule type" value="Genomic_DNA"/>
</dbReference>
<feature type="region of interest" description="Disordered" evidence="1">
    <location>
        <begin position="106"/>
        <end position="173"/>
    </location>
</feature>